<dbReference type="Pfam" id="PF11790">
    <property type="entry name" value="Glyco_hydro_cc"/>
    <property type="match status" value="1"/>
</dbReference>
<reference evidence="4 5" key="1">
    <citation type="submission" date="2018-06" db="EMBL/GenBank/DDBJ databases">
        <title>A transcriptomic atlas of mushroom development highlights an independent origin of complex multicellularity.</title>
        <authorList>
            <consortium name="DOE Joint Genome Institute"/>
            <person name="Krizsan K."/>
            <person name="Almasi E."/>
            <person name="Merenyi Z."/>
            <person name="Sahu N."/>
            <person name="Viragh M."/>
            <person name="Koszo T."/>
            <person name="Mondo S."/>
            <person name="Kiss B."/>
            <person name="Balint B."/>
            <person name="Kues U."/>
            <person name="Barry K."/>
            <person name="Hegedus J.C."/>
            <person name="Henrissat B."/>
            <person name="Johnson J."/>
            <person name="Lipzen A."/>
            <person name="Ohm R."/>
            <person name="Nagy I."/>
            <person name="Pangilinan J."/>
            <person name="Yan J."/>
            <person name="Xiong Y."/>
            <person name="Grigoriev I.V."/>
            <person name="Hibbett D.S."/>
            <person name="Nagy L.G."/>
        </authorList>
    </citation>
    <scope>NUCLEOTIDE SEQUENCE [LARGE SCALE GENOMIC DNA]</scope>
    <source>
        <strain evidence="4 5">SZMC22713</strain>
    </source>
</reference>
<feature type="compositionally biased region" description="Basic residues" evidence="1">
    <location>
        <begin position="49"/>
        <end position="65"/>
    </location>
</feature>
<dbReference type="InterPro" id="IPR024655">
    <property type="entry name" value="Asl1_glyco_hydro_catalytic"/>
</dbReference>
<dbReference type="OrthoDB" id="5959761at2759"/>
<organism evidence="4 5">
    <name type="scientific">Rickenella mellea</name>
    <dbReference type="NCBI Taxonomy" id="50990"/>
    <lineage>
        <taxon>Eukaryota</taxon>
        <taxon>Fungi</taxon>
        <taxon>Dikarya</taxon>
        <taxon>Basidiomycota</taxon>
        <taxon>Agaricomycotina</taxon>
        <taxon>Agaricomycetes</taxon>
        <taxon>Hymenochaetales</taxon>
        <taxon>Rickenellaceae</taxon>
        <taxon>Rickenella</taxon>
    </lineage>
</organism>
<dbReference type="STRING" id="50990.A0A4V3AZI5"/>
<dbReference type="GO" id="GO:0009277">
    <property type="term" value="C:fungal-type cell wall"/>
    <property type="evidence" value="ECO:0007669"/>
    <property type="project" value="TreeGrafter"/>
</dbReference>
<dbReference type="PANTHER" id="PTHR34154:SF3">
    <property type="entry name" value="ALKALI-SENSITIVE LINKAGE PROTEIN 1"/>
    <property type="match status" value="1"/>
</dbReference>
<feature type="compositionally biased region" description="Pro residues" evidence="1">
    <location>
        <begin position="115"/>
        <end position="124"/>
    </location>
</feature>
<dbReference type="InterPro" id="IPR053183">
    <property type="entry name" value="ASL1"/>
</dbReference>
<dbReference type="EMBL" id="ML170156">
    <property type="protein sequence ID" value="TDL29288.1"/>
    <property type="molecule type" value="Genomic_DNA"/>
</dbReference>
<dbReference type="AlphaFoldDB" id="A0A4V3AZI5"/>
<feature type="region of interest" description="Disordered" evidence="1">
    <location>
        <begin position="43"/>
        <end position="140"/>
    </location>
</feature>
<feature type="compositionally biased region" description="Low complexity" evidence="1">
    <location>
        <begin position="75"/>
        <end position="114"/>
    </location>
</feature>
<dbReference type="GO" id="GO:0071966">
    <property type="term" value="P:fungal-type cell wall polysaccharide metabolic process"/>
    <property type="evidence" value="ECO:0007669"/>
    <property type="project" value="TreeGrafter"/>
</dbReference>
<name>A0A4V3AZI5_9AGAM</name>
<evidence type="ECO:0000313" key="5">
    <source>
        <dbReference type="Proteomes" id="UP000294933"/>
    </source>
</evidence>
<dbReference type="Proteomes" id="UP000294933">
    <property type="component" value="Unassembled WGS sequence"/>
</dbReference>
<protein>
    <recommendedName>
        <fullName evidence="3">Asl1-like glycosyl hydrolase catalytic domain-containing protein</fullName>
    </recommendedName>
</protein>
<dbReference type="SUPFAM" id="SSF51445">
    <property type="entry name" value="(Trans)glycosidases"/>
    <property type="match status" value="1"/>
</dbReference>
<feature type="signal peptide" evidence="2">
    <location>
        <begin position="1"/>
        <end position="29"/>
    </location>
</feature>
<accession>A0A4V3AZI5</accession>
<evidence type="ECO:0000256" key="1">
    <source>
        <dbReference type="SAM" id="MobiDB-lite"/>
    </source>
</evidence>
<dbReference type="VEuPathDB" id="FungiDB:BD410DRAFT_779651"/>
<keyword evidence="5" id="KW-1185">Reference proteome</keyword>
<gene>
    <name evidence="4" type="ORF">BD410DRAFT_779651</name>
</gene>
<dbReference type="PANTHER" id="PTHR34154">
    <property type="entry name" value="ALKALI-SENSITIVE LINKAGE PROTEIN 1"/>
    <property type="match status" value="1"/>
</dbReference>
<keyword evidence="2" id="KW-0732">Signal</keyword>
<sequence>MSVSKLVNLFALSSLAVLVCSFGATPVTALSTGDNHLHRVVRSHGAIAKAKRNVKRSSTGKRCKSRPTAPGGGAPAEAAAPAPAPAKATTSTGHHHTTTTSSGGAASKPSTTPKSTPPPPPPPTNNNNNNGGGGGNPGAHFGLAWANGDVSWLGNFVAGHTGHIYTWGPQGPSNRHGLTFMPMLWSDAGDKVAEFQRLVKPGYANIAMGFNECNEPGQSNMSPERAAAAWKKYLEPLVAHGYKLVSPSTSSNPNGYTWMQNFFKACNGGCTVSYMSLHYYDVSFAGFKAYAEKWHNGFGRPIMFTEYACQNFNGGAQCNSGQVWSFHQQVNDFCKNTPWMITCMPFGVMNDMQGVNGLNKLLSNNAPNALGSSYVQQTF</sequence>
<proteinExistence type="predicted"/>
<dbReference type="Gene3D" id="3.20.20.80">
    <property type="entry name" value="Glycosidases"/>
    <property type="match status" value="1"/>
</dbReference>
<dbReference type="InterPro" id="IPR017853">
    <property type="entry name" value="GH"/>
</dbReference>
<evidence type="ECO:0000313" key="4">
    <source>
        <dbReference type="EMBL" id="TDL29288.1"/>
    </source>
</evidence>
<evidence type="ECO:0000256" key="2">
    <source>
        <dbReference type="SAM" id="SignalP"/>
    </source>
</evidence>
<evidence type="ECO:0000259" key="3">
    <source>
        <dbReference type="Pfam" id="PF11790"/>
    </source>
</evidence>
<feature type="chain" id="PRO_5020355216" description="Asl1-like glycosyl hydrolase catalytic domain-containing protein" evidence="2">
    <location>
        <begin position="30"/>
        <end position="379"/>
    </location>
</feature>
<feature type="domain" description="Asl1-like glycosyl hydrolase catalytic" evidence="3">
    <location>
        <begin position="142"/>
        <end position="374"/>
    </location>
</feature>